<dbReference type="Proteomes" id="UP000434957">
    <property type="component" value="Unassembled WGS sequence"/>
</dbReference>
<accession>A0A6A3NHV9</accession>
<protein>
    <submittedName>
        <fullName evidence="1">Uncharacterized protein</fullName>
    </submittedName>
</protein>
<dbReference type="EMBL" id="QXFU01000082">
    <property type="protein sequence ID" value="KAE9045088.1"/>
    <property type="molecule type" value="Genomic_DNA"/>
</dbReference>
<name>A0A6A3NHV9_9STRA</name>
<dbReference type="OrthoDB" id="126018at2759"/>
<organism evidence="1 4">
    <name type="scientific">Phytophthora rubi</name>
    <dbReference type="NCBI Taxonomy" id="129364"/>
    <lineage>
        <taxon>Eukaryota</taxon>
        <taxon>Sar</taxon>
        <taxon>Stramenopiles</taxon>
        <taxon>Oomycota</taxon>
        <taxon>Peronosporomycetes</taxon>
        <taxon>Peronosporales</taxon>
        <taxon>Peronosporaceae</taxon>
        <taxon>Phytophthora</taxon>
    </lineage>
</organism>
<proteinExistence type="predicted"/>
<reference evidence="1 4" key="1">
    <citation type="submission" date="2018-09" db="EMBL/GenBank/DDBJ databases">
        <title>Genomic investigation of the strawberry pathogen Phytophthora fragariae indicates pathogenicity is determined by transcriptional variation in three key races.</title>
        <authorList>
            <person name="Adams T.M."/>
            <person name="Armitage A.D."/>
            <person name="Sobczyk M.K."/>
            <person name="Bates H.J."/>
            <person name="Dunwell J.M."/>
            <person name="Nellist C.F."/>
            <person name="Harrison R.J."/>
        </authorList>
    </citation>
    <scope>NUCLEOTIDE SEQUENCE [LARGE SCALE GENOMIC DNA]</scope>
    <source>
        <strain evidence="1 4">SCRP324</strain>
        <strain evidence="2 3">SCRP333</strain>
    </source>
</reference>
<evidence type="ECO:0000313" key="3">
    <source>
        <dbReference type="Proteomes" id="UP000434957"/>
    </source>
</evidence>
<dbReference type="Proteomes" id="UP000435112">
    <property type="component" value="Unassembled WGS sequence"/>
</dbReference>
<keyword evidence="3" id="KW-1185">Reference proteome</keyword>
<dbReference type="AlphaFoldDB" id="A0A6A3NHV9"/>
<evidence type="ECO:0000313" key="2">
    <source>
        <dbReference type="EMBL" id="KAE9347092.1"/>
    </source>
</evidence>
<sequence>MVLRHVHELHFSRNEDEYDVQLAECFHTPSGFATTNNPCETYNASLKRDVTLRRKLKVGALMDRLLILCQAESVRALPILTAPACDDRLVRRSNALAHAGLLRECRPCHNSVAFLLGNTADEEIRKITNVIALPAPKIYDVHEKRSREDLPVTARLGVESARMEHLDMPLTGWEVDLAARS</sequence>
<evidence type="ECO:0000313" key="4">
    <source>
        <dbReference type="Proteomes" id="UP000435112"/>
    </source>
</evidence>
<gene>
    <name evidence="1" type="ORF">PR002_g2446</name>
    <name evidence="2" type="ORF">PR003_g7108</name>
</gene>
<comment type="caution">
    <text evidence="1">The sequence shown here is derived from an EMBL/GenBank/DDBJ whole genome shotgun (WGS) entry which is preliminary data.</text>
</comment>
<dbReference type="EMBL" id="QXFT01000328">
    <property type="protein sequence ID" value="KAE9347092.1"/>
    <property type="molecule type" value="Genomic_DNA"/>
</dbReference>
<evidence type="ECO:0000313" key="1">
    <source>
        <dbReference type="EMBL" id="KAE9045088.1"/>
    </source>
</evidence>